<dbReference type="OrthoDB" id="2439692at2759"/>
<protein>
    <recommendedName>
        <fullName evidence="3">DUF7707 domain-containing protein</fullName>
    </recommendedName>
</protein>
<reference evidence="4" key="1">
    <citation type="submission" date="2021-02" db="EMBL/GenBank/DDBJ databases">
        <title>Genome sequence Cadophora malorum strain M34.</title>
        <authorList>
            <person name="Stefanovic E."/>
            <person name="Vu D."/>
            <person name="Scully C."/>
            <person name="Dijksterhuis J."/>
            <person name="Roader J."/>
            <person name="Houbraken J."/>
        </authorList>
    </citation>
    <scope>NUCLEOTIDE SEQUENCE</scope>
    <source>
        <strain evidence="4">M34</strain>
    </source>
</reference>
<sequence>MPSLRTSAAILAAALFSMSVNSQAVYTINPDSVSLPTRQGWCSSQTASCPLLCLQLSGESSTTAANDCDPEALSYECICGNGLSPNASEYSQTLPYFECQEYGNQCVAACNGNTPCQSACRTDHPCGAQNPTRVNITSSASSTATNVPAGATTGAGGEVVYNGLGGDAGTTTAASGAQSTGTDTKQNGAQMALDIGRSYSFAVVFAGLFAGFALVM</sequence>
<name>A0A8H7TK72_9HELO</name>
<accession>A0A8H7TK72</accession>
<dbReference type="PANTHER" id="PTHR38118:SF2">
    <property type="entry name" value="CDP-ALCOHOL PHOSPHATIDYLTRANSFERASE PROTEIN"/>
    <property type="match status" value="1"/>
</dbReference>
<dbReference type="Pfam" id="PF24808">
    <property type="entry name" value="DUF7707"/>
    <property type="match status" value="1"/>
</dbReference>
<feature type="signal peptide" evidence="2">
    <location>
        <begin position="1"/>
        <end position="24"/>
    </location>
</feature>
<evidence type="ECO:0000256" key="2">
    <source>
        <dbReference type="SAM" id="SignalP"/>
    </source>
</evidence>
<proteinExistence type="predicted"/>
<evidence type="ECO:0000313" key="4">
    <source>
        <dbReference type="EMBL" id="KAG4420901.1"/>
    </source>
</evidence>
<feature type="transmembrane region" description="Helical" evidence="1">
    <location>
        <begin position="198"/>
        <end position="215"/>
    </location>
</feature>
<dbReference type="InterPro" id="IPR056124">
    <property type="entry name" value="DUF7707"/>
</dbReference>
<dbReference type="Proteomes" id="UP000664132">
    <property type="component" value="Unassembled WGS sequence"/>
</dbReference>
<feature type="chain" id="PRO_5034323835" description="DUF7707 domain-containing protein" evidence="2">
    <location>
        <begin position="25"/>
        <end position="216"/>
    </location>
</feature>
<dbReference type="PANTHER" id="PTHR38118">
    <property type="entry name" value="ANCHORED CELL WALL PROTEIN 11-RELATED"/>
    <property type="match status" value="1"/>
</dbReference>
<feature type="domain" description="DUF7707" evidence="3">
    <location>
        <begin position="26"/>
        <end position="131"/>
    </location>
</feature>
<organism evidence="4 5">
    <name type="scientific">Cadophora malorum</name>
    <dbReference type="NCBI Taxonomy" id="108018"/>
    <lineage>
        <taxon>Eukaryota</taxon>
        <taxon>Fungi</taxon>
        <taxon>Dikarya</taxon>
        <taxon>Ascomycota</taxon>
        <taxon>Pezizomycotina</taxon>
        <taxon>Leotiomycetes</taxon>
        <taxon>Helotiales</taxon>
        <taxon>Ploettnerulaceae</taxon>
        <taxon>Cadophora</taxon>
    </lineage>
</organism>
<keyword evidence="1" id="KW-0812">Transmembrane</keyword>
<keyword evidence="1" id="KW-0472">Membrane</keyword>
<keyword evidence="2" id="KW-0732">Signal</keyword>
<keyword evidence="5" id="KW-1185">Reference proteome</keyword>
<evidence type="ECO:0000256" key="1">
    <source>
        <dbReference type="SAM" id="Phobius"/>
    </source>
</evidence>
<dbReference type="EMBL" id="JAFJYH010000075">
    <property type="protein sequence ID" value="KAG4420901.1"/>
    <property type="molecule type" value="Genomic_DNA"/>
</dbReference>
<dbReference type="AlphaFoldDB" id="A0A8H7TK72"/>
<keyword evidence="1" id="KW-1133">Transmembrane helix</keyword>
<comment type="caution">
    <text evidence="4">The sequence shown here is derived from an EMBL/GenBank/DDBJ whole genome shotgun (WGS) entry which is preliminary data.</text>
</comment>
<gene>
    <name evidence="4" type="ORF">IFR04_005985</name>
</gene>
<evidence type="ECO:0000259" key="3">
    <source>
        <dbReference type="Pfam" id="PF24808"/>
    </source>
</evidence>
<evidence type="ECO:0000313" key="5">
    <source>
        <dbReference type="Proteomes" id="UP000664132"/>
    </source>
</evidence>